<dbReference type="SMART" id="SM00129">
    <property type="entry name" value="KISc"/>
    <property type="match status" value="1"/>
</dbReference>
<dbReference type="PRINTS" id="PR00380">
    <property type="entry name" value="KINESINHEAVY"/>
</dbReference>
<keyword evidence="1 3" id="KW-0547">Nucleotide-binding</keyword>
<keyword evidence="7" id="KW-1185">Reference proteome</keyword>
<gene>
    <name evidence="6" type="ORF">FSP39_025060</name>
</gene>
<feature type="binding site" evidence="3">
    <location>
        <begin position="78"/>
        <end position="85"/>
    </location>
    <ligand>
        <name>ATP</name>
        <dbReference type="ChEBI" id="CHEBI:30616"/>
    </ligand>
</feature>
<protein>
    <recommendedName>
        <fullName evidence="5">Kinesin motor domain-containing protein</fullName>
    </recommendedName>
</protein>
<dbReference type="EMBL" id="VSWD01000010">
    <property type="protein sequence ID" value="KAK3092086.1"/>
    <property type="molecule type" value="Genomic_DNA"/>
</dbReference>
<evidence type="ECO:0000256" key="3">
    <source>
        <dbReference type="PROSITE-ProRule" id="PRU00283"/>
    </source>
</evidence>
<dbReference type="InterPro" id="IPR036961">
    <property type="entry name" value="Kinesin_motor_dom_sf"/>
</dbReference>
<proteinExistence type="inferred from homology"/>
<evidence type="ECO:0000256" key="1">
    <source>
        <dbReference type="ARBA" id="ARBA00022741"/>
    </source>
</evidence>
<dbReference type="Proteomes" id="UP001186944">
    <property type="component" value="Unassembled WGS sequence"/>
</dbReference>
<dbReference type="PROSITE" id="PS50067">
    <property type="entry name" value="KINESIN_MOTOR_2"/>
    <property type="match status" value="1"/>
</dbReference>
<dbReference type="InterPro" id="IPR039873">
    <property type="entry name" value="CCDC78"/>
</dbReference>
<evidence type="ECO:0000259" key="5">
    <source>
        <dbReference type="PROSITE" id="PS50067"/>
    </source>
</evidence>
<evidence type="ECO:0000256" key="4">
    <source>
        <dbReference type="SAM" id="Coils"/>
    </source>
</evidence>
<name>A0AA88Y9N0_PINIB</name>
<keyword evidence="2 3" id="KW-0067">ATP-binding</keyword>
<dbReference type="PANTHER" id="PTHR22106:SF5">
    <property type="entry name" value="COILED-COIL DOMAIN-CONTAINING PROTEIN 78"/>
    <property type="match status" value="1"/>
</dbReference>
<dbReference type="Pfam" id="PF14739">
    <property type="entry name" value="DUF4472"/>
    <property type="match status" value="1"/>
</dbReference>
<organism evidence="6 7">
    <name type="scientific">Pinctada imbricata</name>
    <name type="common">Atlantic pearl-oyster</name>
    <name type="synonym">Pinctada martensii</name>
    <dbReference type="NCBI Taxonomy" id="66713"/>
    <lineage>
        <taxon>Eukaryota</taxon>
        <taxon>Metazoa</taxon>
        <taxon>Spiralia</taxon>
        <taxon>Lophotrochozoa</taxon>
        <taxon>Mollusca</taxon>
        <taxon>Bivalvia</taxon>
        <taxon>Autobranchia</taxon>
        <taxon>Pteriomorphia</taxon>
        <taxon>Pterioida</taxon>
        <taxon>Pterioidea</taxon>
        <taxon>Pteriidae</taxon>
        <taxon>Pinctada</taxon>
    </lineage>
</organism>
<accession>A0AA88Y9N0</accession>
<evidence type="ECO:0000256" key="2">
    <source>
        <dbReference type="ARBA" id="ARBA00022840"/>
    </source>
</evidence>
<dbReference type="GO" id="GO:0005737">
    <property type="term" value="C:cytoplasm"/>
    <property type="evidence" value="ECO:0007669"/>
    <property type="project" value="TreeGrafter"/>
</dbReference>
<dbReference type="Pfam" id="PF00225">
    <property type="entry name" value="Kinesin"/>
    <property type="match status" value="1"/>
</dbReference>
<dbReference type="GO" id="GO:0007018">
    <property type="term" value="P:microtubule-based movement"/>
    <property type="evidence" value="ECO:0007669"/>
    <property type="project" value="InterPro"/>
</dbReference>
<dbReference type="InterPro" id="IPR001752">
    <property type="entry name" value="Kinesin_motor_dom"/>
</dbReference>
<feature type="coiled-coil region" evidence="4">
    <location>
        <begin position="413"/>
        <end position="521"/>
    </location>
</feature>
<dbReference type="InterPro" id="IPR029329">
    <property type="entry name" value="DUF4472"/>
</dbReference>
<reference evidence="6" key="1">
    <citation type="submission" date="2019-08" db="EMBL/GenBank/DDBJ databases">
        <title>The improved chromosome-level genome for the pearl oyster Pinctada fucata martensii using PacBio sequencing and Hi-C.</title>
        <authorList>
            <person name="Zheng Z."/>
        </authorList>
    </citation>
    <scope>NUCLEOTIDE SEQUENCE</scope>
    <source>
        <strain evidence="6">ZZ-2019</strain>
        <tissue evidence="6">Adductor muscle</tissue>
    </source>
</reference>
<dbReference type="InterPro" id="IPR027417">
    <property type="entry name" value="P-loop_NTPase"/>
</dbReference>
<dbReference type="GO" id="GO:0008017">
    <property type="term" value="F:microtubule binding"/>
    <property type="evidence" value="ECO:0007669"/>
    <property type="project" value="InterPro"/>
</dbReference>
<feature type="coiled-coil region" evidence="4">
    <location>
        <begin position="683"/>
        <end position="710"/>
    </location>
</feature>
<dbReference type="Gene3D" id="3.40.850.10">
    <property type="entry name" value="Kinesin motor domain"/>
    <property type="match status" value="1"/>
</dbReference>
<comment type="caution">
    <text evidence="6">The sequence shown here is derived from an EMBL/GenBank/DDBJ whole genome shotgun (WGS) entry which is preliminary data.</text>
</comment>
<comment type="similarity">
    <text evidence="3">Belongs to the TRAFAC class myosin-kinesin ATPase superfamily. Kinesin family.</text>
</comment>
<dbReference type="SUPFAM" id="SSF52540">
    <property type="entry name" value="P-loop containing nucleoside triphosphate hydrolases"/>
    <property type="match status" value="1"/>
</dbReference>
<evidence type="ECO:0000313" key="7">
    <source>
        <dbReference type="Proteomes" id="UP001186944"/>
    </source>
</evidence>
<dbReference type="GO" id="GO:0003777">
    <property type="term" value="F:microtubule motor activity"/>
    <property type="evidence" value="ECO:0007669"/>
    <property type="project" value="InterPro"/>
</dbReference>
<feature type="domain" description="Kinesin motor" evidence="5">
    <location>
        <begin position="2"/>
        <end position="327"/>
    </location>
</feature>
<dbReference type="PANTHER" id="PTHR22106">
    <property type="entry name" value="COILED-COIL DOMAIN-CONTAINING PROTEIN 78"/>
    <property type="match status" value="1"/>
</dbReference>
<evidence type="ECO:0000313" key="6">
    <source>
        <dbReference type="EMBL" id="KAK3092086.1"/>
    </source>
</evidence>
<sequence length="875" mass="99976">MNVEIVGKIRPPIRAEKSESQTMVVEGQRIAAKSGGAFLNLSTLYRKDSNNYDVFKGSVENLLDLYMAGFNVCLMVMGESESGKSYTIAGESANKSGIVPMIFDYLFTKLTEDQYMMDTRVRRQNPAVTLQMYEVYNELVKDLMQVPGSHGAYLELGESADKGMYPKNGSVVSLRDASDANSQFRQGMARRTEASTDFGPAANNAATLIHIDLQMLVGDSVRPNKSRFTIVELPGLEKLSDDAAALRQREGPSLSRGLIALNSVVTTLASNPYSDRAISYSDSRLTQLLSEELGGNFKTQGLLCLKPQSNHSTLNSILTFCTRVSQVKNFPIVNDSYAQDLITQYRARLIEIKQQSGIGPAPMAKISNATDIKETIRQLEIENKFGNIAHSKTDLSQQLLLTEEEKLKVSQSLVEMQIENNKIREEAEATKFELTNKILMLENSLVEAESDRDKNHRSRKNAKERLLDMEKDRKDLADEYVVLKTNYLALVREHEKENKRNEELSIELLNLVNAKAALMKQVQALTDSDSGLGDPEAEISRVKAIVIKNSSGKVKLFNNKKRYERDLERMKKEYGEDKLKLETKITTVTRELQESRNVARERQRRLAELNAALIVARGEKEQLEQQRNRLQHKVKDLGEDYRSRLIKYVEDIAEFVDKGSQGADGRYAIQMRDYVDSMVKDITKSHKEREEQLSQAAQQYRENKRSLLHKYEELLIHYRNLRLQCEERGLDDIDMGPDETELKLSDSEINSSNLREISRLKGENNRLKQVVDNLKIKVSWISVQDKPPENMSVLRKQLREYTMNTQKELEDERARLLSENAVLKQELRESKDYIDHHLVRYKQEIVKLRKMLGYEEDGSLNLGLTDRSYKKGRRK</sequence>
<feature type="coiled-coil region" evidence="4">
    <location>
        <begin position="553"/>
        <end position="640"/>
    </location>
</feature>
<dbReference type="GO" id="GO:0005524">
    <property type="term" value="F:ATP binding"/>
    <property type="evidence" value="ECO:0007669"/>
    <property type="project" value="UniProtKB-UniRule"/>
</dbReference>
<keyword evidence="3" id="KW-0505">Motor protein</keyword>
<keyword evidence="4" id="KW-0175">Coiled coil</keyword>
<dbReference type="AlphaFoldDB" id="A0AA88Y9N0"/>